<dbReference type="KEGG" id="jag:GJA_900"/>
<dbReference type="eggNOG" id="COG1167">
    <property type="taxonomic scope" value="Bacteria"/>
</dbReference>
<accession>W0V109</accession>
<dbReference type="InterPro" id="IPR015422">
    <property type="entry name" value="PyrdxlP-dep_Trfase_small"/>
</dbReference>
<dbReference type="PANTHER" id="PTHR42790:SF19">
    <property type="entry name" value="KYNURENINE_ALPHA-AMINOADIPATE AMINOTRANSFERASE, MITOCHONDRIAL"/>
    <property type="match status" value="1"/>
</dbReference>
<keyword evidence="2 6" id="KW-0032">Aminotransferase</keyword>
<evidence type="ECO:0000259" key="5">
    <source>
        <dbReference type="Pfam" id="PF00155"/>
    </source>
</evidence>
<evidence type="ECO:0000313" key="7">
    <source>
        <dbReference type="Proteomes" id="UP000027604"/>
    </source>
</evidence>
<keyword evidence="7" id="KW-1185">Reference proteome</keyword>
<gene>
    <name evidence="6" type="ORF">GJA_900</name>
</gene>
<dbReference type="InterPro" id="IPR050859">
    <property type="entry name" value="Class-I_PLP-dep_aminotransf"/>
</dbReference>
<dbReference type="EMBL" id="HG322949">
    <property type="protein sequence ID" value="CDG81556.1"/>
    <property type="molecule type" value="Genomic_DNA"/>
</dbReference>
<dbReference type="SUPFAM" id="SSF53383">
    <property type="entry name" value="PLP-dependent transferases"/>
    <property type="match status" value="1"/>
</dbReference>
<dbReference type="CDD" id="cd00609">
    <property type="entry name" value="AAT_like"/>
    <property type="match status" value="1"/>
</dbReference>
<sequence>MHQTINFSRGVPDPASFPVDDMKVMADRALSKYGDQLLQYGPATGFLPLREFIARWFGRQVPEVMVGNGSLELFGFLCEACLRPGDVVFVESPTYDRALTILQKHGVEIVGIDVGVDGIDLAMFEAALRRHTPKLVYLIPDFQNPTGMCTPLAARQQIADWSAQHDFLIVEDGPYGFLRYTGRDIPTMVSLAPDRTVHLSSFTKLISPGLRVGFMLGNPAIIDAVSRVAESYYITPGYFSQGVIAEWCNGGLLDAQLTKLRGLYAPRLAALLEALDRHLPGRLVGRPEGGFFAAITLDAGMDEAELLGLARDAGVILSSGNAFFVHAPSHRFIRLPFCALPPDVIEEGVRRLASMVAATQARQPSWA</sequence>
<dbReference type="STRING" id="1349767.GJA_900"/>
<evidence type="ECO:0000313" key="6">
    <source>
        <dbReference type="EMBL" id="CDG81556.1"/>
    </source>
</evidence>
<evidence type="ECO:0000256" key="3">
    <source>
        <dbReference type="ARBA" id="ARBA00022679"/>
    </source>
</evidence>
<dbReference type="HOGENOM" id="CLU_017584_0_6_4"/>
<organism evidence="6 7">
    <name type="scientific">Janthinobacterium agaricidamnosum NBRC 102515 = DSM 9628</name>
    <dbReference type="NCBI Taxonomy" id="1349767"/>
    <lineage>
        <taxon>Bacteria</taxon>
        <taxon>Pseudomonadati</taxon>
        <taxon>Pseudomonadota</taxon>
        <taxon>Betaproteobacteria</taxon>
        <taxon>Burkholderiales</taxon>
        <taxon>Oxalobacteraceae</taxon>
        <taxon>Janthinobacterium</taxon>
    </lineage>
</organism>
<comment type="cofactor">
    <cofactor evidence="1">
        <name>pyridoxal 5'-phosphate</name>
        <dbReference type="ChEBI" id="CHEBI:597326"/>
    </cofactor>
</comment>
<evidence type="ECO:0000256" key="4">
    <source>
        <dbReference type="ARBA" id="ARBA00022898"/>
    </source>
</evidence>
<dbReference type="InterPro" id="IPR015421">
    <property type="entry name" value="PyrdxlP-dep_Trfase_major"/>
</dbReference>
<dbReference type="GO" id="GO:1901605">
    <property type="term" value="P:alpha-amino acid metabolic process"/>
    <property type="evidence" value="ECO:0007669"/>
    <property type="project" value="TreeGrafter"/>
</dbReference>
<feature type="domain" description="Aminotransferase class I/classII large" evidence="5">
    <location>
        <begin position="5"/>
        <end position="352"/>
    </location>
</feature>
<dbReference type="Gene3D" id="3.40.640.10">
    <property type="entry name" value="Type I PLP-dependent aspartate aminotransferase-like (Major domain)"/>
    <property type="match status" value="1"/>
</dbReference>
<proteinExistence type="predicted"/>
<evidence type="ECO:0000256" key="1">
    <source>
        <dbReference type="ARBA" id="ARBA00001933"/>
    </source>
</evidence>
<dbReference type="Pfam" id="PF00155">
    <property type="entry name" value="Aminotran_1_2"/>
    <property type="match status" value="1"/>
</dbReference>
<dbReference type="RefSeq" id="WP_051780266.1">
    <property type="nucleotide sequence ID" value="NZ_BCTH01000122.1"/>
</dbReference>
<dbReference type="Gene3D" id="3.90.1150.10">
    <property type="entry name" value="Aspartate Aminotransferase, domain 1"/>
    <property type="match status" value="1"/>
</dbReference>
<keyword evidence="4" id="KW-0663">Pyridoxal phosphate</keyword>
<name>W0V109_9BURK</name>
<dbReference type="Proteomes" id="UP000027604">
    <property type="component" value="Chromosome I"/>
</dbReference>
<dbReference type="InterPro" id="IPR015424">
    <property type="entry name" value="PyrdxlP-dep_Trfase"/>
</dbReference>
<dbReference type="InterPro" id="IPR004839">
    <property type="entry name" value="Aminotransferase_I/II_large"/>
</dbReference>
<dbReference type="OrthoDB" id="9804020at2"/>
<dbReference type="GO" id="GO:0008483">
    <property type="term" value="F:transaminase activity"/>
    <property type="evidence" value="ECO:0007669"/>
    <property type="project" value="UniProtKB-KW"/>
</dbReference>
<keyword evidence="3 6" id="KW-0808">Transferase</keyword>
<dbReference type="PATRIC" id="fig|1349767.4.peg.2627"/>
<dbReference type="PANTHER" id="PTHR42790">
    <property type="entry name" value="AMINOTRANSFERASE"/>
    <property type="match status" value="1"/>
</dbReference>
<reference evidence="6 7" key="1">
    <citation type="journal article" date="2015" name="Genome Announc.">
        <title>Genome Sequence of Mushroom Soft-Rot Pathogen Janthinobacterium agaricidamnosum.</title>
        <authorList>
            <person name="Graupner K."/>
            <person name="Lackner G."/>
            <person name="Hertweck C."/>
        </authorList>
    </citation>
    <scope>NUCLEOTIDE SEQUENCE [LARGE SCALE GENOMIC DNA]</scope>
    <source>
        <strain evidence="7">NBRC 102515 / DSM 9628</strain>
    </source>
</reference>
<dbReference type="GO" id="GO:0030170">
    <property type="term" value="F:pyridoxal phosphate binding"/>
    <property type="evidence" value="ECO:0007669"/>
    <property type="project" value="InterPro"/>
</dbReference>
<protein>
    <submittedName>
        <fullName evidence="6">Aminotransferase class I and II family protein</fullName>
    </submittedName>
</protein>
<evidence type="ECO:0000256" key="2">
    <source>
        <dbReference type="ARBA" id="ARBA00022576"/>
    </source>
</evidence>
<dbReference type="AlphaFoldDB" id="W0V109"/>